<dbReference type="Pfam" id="PF16579">
    <property type="entry name" value="AdenylateSensor"/>
    <property type="match status" value="1"/>
</dbReference>
<comment type="caution">
    <text evidence="16">The sequence shown here is derived from an EMBL/GenBank/DDBJ whole genome shotgun (WGS) entry which is preliminary data.</text>
</comment>
<evidence type="ECO:0000256" key="7">
    <source>
        <dbReference type="ARBA" id="ARBA00022777"/>
    </source>
</evidence>
<feature type="compositionally biased region" description="Basic residues" evidence="14">
    <location>
        <begin position="618"/>
        <end position="639"/>
    </location>
</feature>
<comment type="subcellular location">
    <subcellularLocation>
        <location evidence="1">Nucleus</location>
    </subcellularLocation>
</comment>
<dbReference type="FunFam" id="1.10.510.10:FF:000571">
    <property type="entry name" value="Maternal embryonic leucine zipper kinase"/>
    <property type="match status" value="1"/>
</dbReference>
<evidence type="ECO:0000313" key="17">
    <source>
        <dbReference type="Proteomes" id="UP000663827"/>
    </source>
</evidence>
<comment type="catalytic activity">
    <reaction evidence="12">
        <text>L-seryl-[protein] + ATP = O-phospho-L-seryl-[protein] + ADP + H(+)</text>
        <dbReference type="Rhea" id="RHEA:17989"/>
        <dbReference type="Rhea" id="RHEA-COMP:9863"/>
        <dbReference type="Rhea" id="RHEA-COMP:11604"/>
        <dbReference type="ChEBI" id="CHEBI:15378"/>
        <dbReference type="ChEBI" id="CHEBI:29999"/>
        <dbReference type="ChEBI" id="CHEBI:30616"/>
        <dbReference type="ChEBI" id="CHEBI:83421"/>
        <dbReference type="ChEBI" id="CHEBI:456216"/>
        <dbReference type="EC" id="2.7.11.1"/>
    </reaction>
</comment>
<reference evidence="16" key="1">
    <citation type="submission" date="2021-01" db="EMBL/GenBank/DDBJ databases">
        <authorList>
            <person name="Kaushik A."/>
        </authorList>
    </citation>
    <scope>NUCLEOTIDE SEQUENCE</scope>
    <source>
        <strain evidence="16">AG5</strain>
    </source>
</reference>
<dbReference type="PROSITE" id="PS50011">
    <property type="entry name" value="PROTEIN_KINASE_DOM"/>
    <property type="match status" value="1"/>
</dbReference>
<dbReference type="InterPro" id="IPR017441">
    <property type="entry name" value="Protein_kinase_ATP_BS"/>
</dbReference>
<dbReference type="EC" id="2.7.11.1" evidence="3"/>
<dbReference type="InterPro" id="IPR008271">
    <property type="entry name" value="Ser/Thr_kinase_AS"/>
</dbReference>
<evidence type="ECO:0000256" key="4">
    <source>
        <dbReference type="ARBA" id="ARBA00022527"/>
    </source>
</evidence>
<dbReference type="EMBL" id="CAJNJQ010001524">
    <property type="protein sequence ID" value="CAE7141827.1"/>
    <property type="molecule type" value="Genomic_DNA"/>
</dbReference>
<evidence type="ECO:0000256" key="5">
    <source>
        <dbReference type="ARBA" id="ARBA00022679"/>
    </source>
</evidence>
<feature type="compositionally biased region" description="Low complexity" evidence="14">
    <location>
        <begin position="520"/>
        <end position="538"/>
    </location>
</feature>
<dbReference type="PROSITE" id="PS00108">
    <property type="entry name" value="PROTEIN_KINASE_ST"/>
    <property type="match status" value="1"/>
</dbReference>
<evidence type="ECO:0000256" key="8">
    <source>
        <dbReference type="ARBA" id="ARBA00022840"/>
    </source>
</evidence>
<keyword evidence="9" id="KW-0539">Nucleus</keyword>
<dbReference type="CDD" id="cd12122">
    <property type="entry name" value="AMPKA_C"/>
    <property type="match status" value="1"/>
</dbReference>
<keyword evidence="6 13" id="KW-0547">Nucleotide-binding</keyword>
<keyword evidence="10" id="KW-0119">Carbohydrate metabolism</keyword>
<evidence type="ECO:0000256" key="3">
    <source>
        <dbReference type="ARBA" id="ARBA00012513"/>
    </source>
</evidence>
<feature type="region of interest" description="Disordered" evidence="14">
    <location>
        <begin position="496"/>
        <end position="559"/>
    </location>
</feature>
<dbReference type="GO" id="GO:0004674">
    <property type="term" value="F:protein serine/threonine kinase activity"/>
    <property type="evidence" value="ECO:0007669"/>
    <property type="project" value="UniProtKB-KW"/>
</dbReference>
<evidence type="ECO:0000256" key="14">
    <source>
        <dbReference type="SAM" id="MobiDB-lite"/>
    </source>
</evidence>
<evidence type="ECO:0000256" key="9">
    <source>
        <dbReference type="ARBA" id="ARBA00023242"/>
    </source>
</evidence>
<sequence>MAPIAEPHADVMAHIASLPPGNLGEYSIIKDIGEGTFGKVKLAVHTLTQAKVALKFISKERINALNMRTRVGREVSYLRLLRHPHVIKLQVPVVFTCHTNSNRLPMFYAEGELFNFIVENGRMSEAAARRFFQQMMCAIDYSHRLKVVHRDLKPENVLLDGQNNVKIADFGLSNVMTDGDFLKTSCGSPNYAAPEVIGGKLYAGPEIDVWSCGVILYVMLCGRLPFEDEHVPALFRKITGRDHTCQARTVSNCYLPRHLLLRNFWGDRSFPTEGLYHVPNYLSREAQELIRGMLAVDPVKRLTVPEILSVPWVATGMPRYLQPKRPVTPGMGTLHPAYPHHPSVIGRGASGSTNGSTYPSNGTTPAVSSSGSEHSSRNGATPASSIVTPVSERPQVNSHMLGTLASLVSGNSNGNGNGAIPGAGTDQDTPLAGLSALRFIKGLGRIDEGIVCELAERCNVSPEEIKLALLREEDNAVKVAYMLAKDSTRVGLCLDDDDDSPRHPVQESEIFWSPSYKPSQATTPATPATPATPVTPQPNNGSRPLSPQQAGMRPITDYDYDDDADEFDTDEEDFDEEEWQNQNASHFTVLDTSLPPGHDARATNGAQPHLSYHRERGHRHHRTHTHGQKSKSPRWHFGIRSRSPPMEVMLEIYQTLKTLGMEWREKPGLNIIGRPEDEGAPGKDGKDIYYVETRCRIRDVVVRMDLQLYQVDPLNYLVDFRNLGCHHASTDPSAPSKFTDASWPGSDSNSSAPRSPTLTEGAVLRADVCSPFLFLECACRLIVELAAG</sequence>
<dbReference type="AlphaFoldDB" id="A0A8H3I0D8"/>
<dbReference type="InterPro" id="IPR028375">
    <property type="entry name" value="KA1/Ssp2_C"/>
</dbReference>
<keyword evidence="7" id="KW-0418">Kinase</keyword>
<dbReference type="InterPro" id="IPR000719">
    <property type="entry name" value="Prot_kinase_dom"/>
</dbReference>
<evidence type="ECO:0000256" key="2">
    <source>
        <dbReference type="ARBA" id="ARBA00006234"/>
    </source>
</evidence>
<organism evidence="16 17">
    <name type="scientific">Rhizoctonia solani</name>
    <dbReference type="NCBI Taxonomy" id="456999"/>
    <lineage>
        <taxon>Eukaryota</taxon>
        <taxon>Fungi</taxon>
        <taxon>Dikarya</taxon>
        <taxon>Basidiomycota</taxon>
        <taxon>Agaricomycotina</taxon>
        <taxon>Agaricomycetes</taxon>
        <taxon>Cantharellales</taxon>
        <taxon>Ceratobasidiaceae</taxon>
        <taxon>Rhizoctonia</taxon>
    </lineage>
</organism>
<dbReference type="PANTHER" id="PTHR24346:SF110">
    <property type="entry name" value="NON-SPECIFIC SERINE_THREONINE PROTEIN KINASE"/>
    <property type="match status" value="1"/>
</dbReference>
<dbReference type="PROSITE" id="PS00107">
    <property type="entry name" value="PROTEIN_KINASE_ATP"/>
    <property type="match status" value="1"/>
</dbReference>
<dbReference type="GO" id="GO:0005524">
    <property type="term" value="F:ATP binding"/>
    <property type="evidence" value="ECO:0007669"/>
    <property type="project" value="UniProtKB-UniRule"/>
</dbReference>
<dbReference type="GO" id="GO:0005737">
    <property type="term" value="C:cytoplasm"/>
    <property type="evidence" value="ECO:0007669"/>
    <property type="project" value="TreeGrafter"/>
</dbReference>
<feature type="compositionally biased region" description="Polar residues" evidence="14">
    <location>
        <begin position="745"/>
        <end position="757"/>
    </location>
</feature>
<evidence type="ECO:0000256" key="6">
    <source>
        <dbReference type="ARBA" id="ARBA00022741"/>
    </source>
</evidence>
<accession>A0A8H3I0D8</accession>
<keyword evidence="8 13" id="KW-0067">ATP-binding</keyword>
<dbReference type="GO" id="GO:0005634">
    <property type="term" value="C:nucleus"/>
    <property type="evidence" value="ECO:0007669"/>
    <property type="project" value="UniProtKB-SubCell"/>
</dbReference>
<comment type="similarity">
    <text evidence="2">Belongs to the protein kinase superfamily. CAMK Ser/Thr protein kinase family. SNF1 subfamily.</text>
</comment>
<evidence type="ECO:0000256" key="12">
    <source>
        <dbReference type="ARBA" id="ARBA00048679"/>
    </source>
</evidence>
<dbReference type="CDD" id="cd14334">
    <property type="entry name" value="UBA_SNF1_fungi"/>
    <property type="match status" value="1"/>
</dbReference>
<name>A0A8H3I0D8_9AGAM</name>
<dbReference type="GO" id="GO:0035556">
    <property type="term" value="P:intracellular signal transduction"/>
    <property type="evidence" value="ECO:0007669"/>
    <property type="project" value="TreeGrafter"/>
</dbReference>
<feature type="region of interest" description="Disordered" evidence="14">
    <location>
        <begin position="332"/>
        <end position="389"/>
    </location>
</feature>
<dbReference type="SUPFAM" id="SSF103243">
    <property type="entry name" value="KA1-like"/>
    <property type="match status" value="1"/>
</dbReference>
<evidence type="ECO:0000256" key="13">
    <source>
        <dbReference type="PROSITE-ProRule" id="PRU10141"/>
    </source>
</evidence>
<protein>
    <recommendedName>
        <fullName evidence="3">non-specific serine/threonine protein kinase</fullName>
        <ecNumber evidence="3">2.7.11.1</ecNumber>
    </recommendedName>
</protein>
<dbReference type="Pfam" id="PF00069">
    <property type="entry name" value="Pkinase"/>
    <property type="match status" value="1"/>
</dbReference>
<feature type="domain" description="Protein kinase" evidence="15">
    <location>
        <begin position="26"/>
        <end position="313"/>
    </location>
</feature>
<evidence type="ECO:0000259" key="15">
    <source>
        <dbReference type="PROSITE" id="PS50011"/>
    </source>
</evidence>
<dbReference type="SUPFAM" id="SSF56112">
    <property type="entry name" value="Protein kinase-like (PK-like)"/>
    <property type="match status" value="1"/>
</dbReference>
<evidence type="ECO:0000256" key="10">
    <source>
        <dbReference type="ARBA" id="ARBA00023277"/>
    </source>
</evidence>
<evidence type="ECO:0000313" key="16">
    <source>
        <dbReference type="EMBL" id="CAE7141827.1"/>
    </source>
</evidence>
<keyword evidence="5" id="KW-0808">Transferase</keyword>
<dbReference type="Gene3D" id="1.10.510.10">
    <property type="entry name" value="Transferase(Phosphotransferase) domain 1"/>
    <property type="match status" value="1"/>
</dbReference>
<dbReference type="PANTHER" id="PTHR24346">
    <property type="entry name" value="MAP/MICROTUBULE AFFINITY-REGULATING KINASE"/>
    <property type="match status" value="1"/>
</dbReference>
<dbReference type="Proteomes" id="UP000663827">
    <property type="component" value="Unassembled WGS sequence"/>
</dbReference>
<evidence type="ECO:0000256" key="1">
    <source>
        <dbReference type="ARBA" id="ARBA00004123"/>
    </source>
</evidence>
<dbReference type="InterPro" id="IPR013896">
    <property type="entry name" value="SNF1_UBA"/>
</dbReference>
<comment type="catalytic activity">
    <reaction evidence="11">
        <text>L-threonyl-[protein] + ATP = O-phospho-L-threonyl-[protein] + ADP + H(+)</text>
        <dbReference type="Rhea" id="RHEA:46608"/>
        <dbReference type="Rhea" id="RHEA-COMP:11060"/>
        <dbReference type="Rhea" id="RHEA-COMP:11605"/>
        <dbReference type="ChEBI" id="CHEBI:15378"/>
        <dbReference type="ChEBI" id="CHEBI:30013"/>
        <dbReference type="ChEBI" id="CHEBI:30616"/>
        <dbReference type="ChEBI" id="CHEBI:61977"/>
        <dbReference type="ChEBI" id="CHEBI:456216"/>
        <dbReference type="EC" id="2.7.11.1"/>
    </reaction>
</comment>
<feature type="region of interest" description="Disordered" evidence="14">
    <location>
        <begin position="729"/>
        <end position="757"/>
    </location>
</feature>
<dbReference type="Gene3D" id="3.30.310.80">
    <property type="entry name" value="Kinase associated domain 1, KA1"/>
    <property type="match status" value="1"/>
</dbReference>
<feature type="compositionally biased region" description="Polar residues" evidence="14">
    <location>
        <begin position="539"/>
        <end position="549"/>
    </location>
</feature>
<gene>
    <name evidence="16" type="ORF">RDB_LOCUS75803</name>
</gene>
<dbReference type="InterPro" id="IPR011009">
    <property type="entry name" value="Kinase-like_dom_sf"/>
</dbReference>
<keyword evidence="4" id="KW-0723">Serine/threonine-protein kinase</keyword>
<dbReference type="InterPro" id="IPR032270">
    <property type="entry name" value="AMPK_C"/>
</dbReference>
<proteinExistence type="inferred from homology"/>
<feature type="compositionally biased region" description="Polar residues" evidence="14">
    <location>
        <begin position="350"/>
        <end position="367"/>
    </location>
</feature>
<feature type="binding site" evidence="13">
    <location>
        <position position="55"/>
    </location>
    <ligand>
        <name>ATP</name>
        <dbReference type="ChEBI" id="CHEBI:30616"/>
    </ligand>
</feature>
<feature type="region of interest" description="Disordered" evidence="14">
    <location>
        <begin position="618"/>
        <end position="640"/>
    </location>
</feature>
<evidence type="ECO:0000256" key="11">
    <source>
        <dbReference type="ARBA" id="ARBA00047899"/>
    </source>
</evidence>
<feature type="compositionally biased region" description="Polar residues" evidence="14">
    <location>
        <begin position="377"/>
        <end position="389"/>
    </location>
</feature>
<dbReference type="SMART" id="SM00220">
    <property type="entry name" value="S_TKc"/>
    <property type="match status" value="1"/>
</dbReference>